<evidence type="ECO:0000313" key="2">
    <source>
        <dbReference type="EMBL" id="MDA0140370.1"/>
    </source>
</evidence>
<gene>
    <name evidence="2" type="ORF">OJ962_22925</name>
</gene>
<feature type="region of interest" description="Disordered" evidence="1">
    <location>
        <begin position="60"/>
        <end position="84"/>
    </location>
</feature>
<organism evidence="2 3">
    <name type="scientific">Solirubrobacter deserti</name>
    <dbReference type="NCBI Taxonomy" id="2282478"/>
    <lineage>
        <taxon>Bacteria</taxon>
        <taxon>Bacillati</taxon>
        <taxon>Actinomycetota</taxon>
        <taxon>Thermoleophilia</taxon>
        <taxon>Solirubrobacterales</taxon>
        <taxon>Solirubrobacteraceae</taxon>
        <taxon>Solirubrobacter</taxon>
    </lineage>
</organism>
<feature type="compositionally biased region" description="Basic residues" evidence="1">
    <location>
        <begin position="62"/>
        <end position="74"/>
    </location>
</feature>
<evidence type="ECO:0000313" key="3">
    <source>
        <dbReference type="Proteomes" id="UP001147700"/>
    </source>
</evidence>
<comment type="caution">
    <text evidence="2">The sequence shown here is derived from an EMBL/GenBank/DDBJ whole genome shotgun (WGS) entry which is preliminary data.</text>
</comment>
<reference evidence="2" key="1">
    <citation type="submission" date="2022-10" db="EMBL/GenBank/DDBJ databases">
        <title>The WGS of Solirubrobacter sp. CPCC 204708.</title>
        <authorList>
            <person name="Jiang Z."/>
        </authorList>
    </citation>
    <scope>NUCLEOTIDE SEQUENCE</scope>
    <source>
        <strain evidence="2">CPCC 204708</strain>
    </source>
</reference>
<dbReference type="RefSeq" id="WP_202953309.1">
    <property type="nucleotide sequence ID" value="NZ_JAPCID010000038.1"/>
</dbReference>
<name>A0ABT4RP72_9ACTN</name>
<proteinExistence type="predicted"/>
<dbReference type="EMBL" id="JAPCID010000038">
    <property type="protein sequence ID" value="MDA0140370.1"/>
    <property type="molecule type" value="Genomic_DNA"/>
</dbReference>
<keyword evidence="3" id="KW-1185">Reference proteome</keyword>
<sequence length="97" mass="10295">MSQAALLVRDIEATPPALNRAARLTTLGDRPRSVVTAATGSRAEWAAQQDDLARLSTTSAHRTVRARHAPHSSRTRPDAADSGRAIADIVTAVKARS</sequence>
<accession>A0ABT4RP72</accession>
<dbReference type="Proteomes" id="UP001147700">
    <property type="component" value="Unassembled WGS sequence"/>
</dbReference>
<evidence type="ECO:0000256" key="1">
    <source>
        <dbReference type="SAM" id="MobiDB-lite"/>
    </source>
</evidence>
<protein>
    <submittedName>
        <fullName evidence="2">Uncharacterized protein</fullName>
    </submittedName>
</protein>